<keyword evidence="8" id="KW-0153">Cholesterol metabolism</keyword>
<keyword evidence="9" id="KW-0597">Phosphoprotein</keyword>
<keyword evidence="4" id="KW-0813">Transport</keyword>
<evidence type="ECO:0000256" key="18">
    <source>
        <dbReference type="ARBA" id="ARBA00022927"/>
    </source>
</evidence>
<dbReference type="Pfam" id="PF00008">
    <property type="entry name" value="EGF"/>
    <property type="match status" value="3"/>
</dbReference>
<feature type="disulfide bond" evidence="34">
    <location>
        <begin position="155"/>
        <end position="164"/>
    </location>
</feature>
<evidence type="ECO:0000256" key="13">
    <source>
        <dbReference type="ARBA" id="ARBA00022723"/>
    </source>
</evidence>
<comment type="subunit">
    <text evidence="32">Interacts with AMN. Component of the cubam complex composed of one CUBN trimer and one AMN chain. The cubam complex can dimerize. Interacts with LRP2 in a dual-receptor complex in a calcium-dependent manner. Found in a complex with PID1/PCLI1, LRP1 and CUBNI. Interacts with LRP1 and PID1/PCLI1.</text>
</comment>
<evidence type="ECO:0000256" key="22">
    <source>
        <dbReference type="ARBA" id="ARBA00023136"/>
    </source>
</evidence>
<dbReference type="SUPFAM" id="SSF57184">
    <property type="entry name" value="Growth factor receptor domain"/>
    <property type="match status" value="1"/>
</dbReference>
<evidence type="ECO:0000256" key="29">
    <source>
        <dbReference type="ARBA" id="ARBA00023765"/>
    </source>
</evidence>
<dbReference type="GO" id="GO:0005765">
    <property type="term" value="C:lysosomal membrane"/>
    <property type="evidence" value="ECO:0007669"/>
    <property type="project" value="UniProtKB-SubCell"/>
</dbReference>
<dbReference type="PROSITE" id="PS50026">
    <property type="entry name" value="EGF_3"/>
    <property type="match status" value="4"/>
</dbReference>
<dbReference type="InterPro" id="IPR000742">
    <property type="entry name" value="EGF"/>
</dbReference>
<comment type="subcellular location">
    <subcellularLocation>
        <location evidence="2">Cell membrane</location>
        <topology evidence="2">Peripheral membrane protein</topology>
    </subcellularLocation>
    <subcellularLocation>
        <location evidence="1">Endosome</location>
    </subcellularLocation>
    <subcellularLocation>
        <location evidence="29">Lysosome membrane</location>
        <topology evidence="29">Peripheral membrane protein</topology>
    </subcellularLocation>
    <subcellularLocation>
        <location evidence="3">Membrane</location>
        <topology evidence="3">Single-pass type I membrane protein</topology>
    </subcellularLocation>
</comment>
<dbReference type="Pfam" id="PF12947">
    <property type="entry name" value="EGF_3"/>
    <property type="match status" value="1"/>
</dbReference>
<feature type="domain" description="CUB" evidence="35">
    <location>
        <begin position="824"/>
        <end position="936"/>
    </location>
</feature>
<keyword evidence="22" id="KW-0472">Membrane</keyword>
<evidence type="ECO:0000256" key="6">
    <source>
        <dbReference type="ARBA" id="ARBA00022475"/>
    </source>
</evidence>
<dbReference type="PROSITE" id="PS00022">
    <property type="entry name" value="EGF_1"/>
    <property type="match status" value="4"/>
</dbReference>
<evidence type="ECO:0000256" key="3">
    <source>
        <dbReference type="ARBA" id="ARBA00004479"/>
    </source>
</evidence>
<keyword evidence="5" id="KW-0217">Developmental protein</keyword>
<evidence type="ECO:0000256" key="34">
    <source>
        <dbReference type="PROSITE-ProRule" id="PRU00076"/>
    </source>
</evidence>
<keyword evidence="10" id="KW-0846">Cobalamin</keyword>
<dbReference type="SMART" id="SM00042">
    <property type="entry name" value="CUB"/>
    <property type="match status" value="7"/>
</dbReference>
<dbReference type="SUPFAM" id="SSF57196">
    <property type="entry name" value="EGF/Laminin"/>
    <property type="match status" value="6"/>
</dbReference>
<dbReference type="Pfam" id="PF07645">
    <property type="entry name" value="EGF_CA"/>
    <property type="match status" value="2"/>
</dbReference>
<evidence type="ECO:0000256" key="19">
    <source>
        <dbReference type="ARBA" id="ARBA00022976"/>
    </source>
</evidence>
<keyword evidence="14" id="KW-0732">Signal</keyword>
<keyword evidence="15" id="KW-0677">Repeat</keyword>
<feature type="disulfide bond" evidence="34">
    <location>
        <begin position="458"/>
        <end position="467"/>
    </location>
</feature>
<feature type="domain" description="EGF-like" evidence="36">
    <location>
        <begin position="167"/>
        <end position="208"/>
    </location>
</feature>
<dbReference type="GO" id="GO:0008203">
    <property type="term" value="P:cholesterol metabolic process"/>
    <property type="evidence" value="ECO:0007669"/>
    <property type="project" value="UniProtKB-KW"/>
</dbReference>
<evidence type="ECO:0000256" key="20">
    <source>
        <dbReference type="ARBA" id="ARBA00022989"/>
    </source>
</evidence>
<evidence type="ECO:0000256" key="7">
    <source>
        <dbReference type="ARBA" id="ARBA00022536"/>
    </source>
</evidence>
<evidence type="ECO:0000256" key="1">
    <source>
        <dbReference type="ARBA" id="ARBA00004177"/>
    </source>
</evidence>
<evidence type="ECO:0000256" key="27">
    <source>
        <dbReference type="ARBA" id="ARBA00023228"/>
    </source>
</evidence>
<dbReference type="GO" id="GO:0005768">
    <property type="term" value="C:endosome"/>
    <property type="evidence" value="ECO:0007669"/>
    <property type="project" value="UniProtKB-SubCell"/>
</dbReference>
<feature type="domain" description="CUB" evidence="35">
    <location>
        <begin position="474"/>
        <end position="588"/>
    </location>
</feature>
<feature type="domain" description="CUB" evidence="35">
    <location>
        <begin position="711"/>
        <end position="823"/>
    </location>
</feature>
<dbReference type="Pfam" id="PF00431">
    <property type="entry name" value="CUB"/>
    <property type="match status" value="8"/>
</dbReference>
<dbReference type="CDD" id="cd00041">
    <property type="entry name" value="CUB"/>
    <property type="match status" value="8"/>
</dbReference>
<proteinExistence type="predicted"/>
<evidence type="ECO:0000256" key="28">
    <source>
        <dbReference type="ARBA" id="ARBA00023285"/>
    </source>
</evidence>
<evidence type="ECO:0000256" key="10">
    <source>
        <dbReference type="ARBA" id="ARBA00022628"/>
    </source>
</evidence>
<evidence type="ECO:0000256" key="24">
    <source>
        <dbReference type="ARBA" id="ARBA00023166"/>
    </source>
</evidence>
<evidence type="ECO:0000256" key="30">
    <source>
        <dbReference type="ARBA" id="ARBA00023878"/>
    </source>
</evidence>
<dbReference type="InterPro" id="IPR035914">
    <property type="entry name" value="Sperma_CUB_dom_sf"/>
</dbReference>
<evidence type="ECO:0000256" key="25">
    <source>
        <dbReference type="ARBA" id="ARBA00023180"/>
    </source>
</evidence>
<dbReference type="InterPro" id="IPR009030">
    <property type="entry name" value="Growth_fac_rcpt_cys_sf"/>
</dbReference>
<keyword evidence="6" id="KW-1003">Cell membrane</keyword>
<keyword evidence="26" id="KW-0753">Steroid metabolism</keyword>
<feature type="domain" description="EGF-like" evidence="36">
    <location>
        <begin position="394"/>
        <end position="431"/>
    </location>
</feature>
<comment type="caution">
    <text evidence="34">Lacks conserved residue(s) required for the propagation of feature annotation.</text>
</comment>
<accession>A0AAW2HPL9</accession>
<feature type="domain" description="CUB" evidence="35">
    <location>
        <begin position="1181"/>
        <end position="1294"/>
    </location>
</feature>
<keyword evidence="25" id="KW-0325">Glycoprotein</keyword>
<dbReference type="CDD" id="cd22201">
    <property type="entry name" value="cubilin_NTD"/>
    <property type="match status" value="1"/>
</dbReference>
<dbReference type="GO" id="GO:0007219">
    <property type="term" value="P:Notch signaling pathway"/>
    <property type="evidence" value="ECO:0007669"/>
    <property type="project" value="UniProtKB-KW"/>
</dbReference>
<evidence type="ECO:0000313" key="37">
    <source>
        <dbReference type="EMBL" id="KAL0271771.1"/>
    </source>
</evidence>
<sequence>MYFSFRPRLQTVDGHLFIYGGQDKNLTLLTTNKGYVNVNGEDLFSIVQNAKIAFGLIKNLKYTALNKLEDDMKGIALNLEQFSQRLNACETALTSFRSKDKGYFPAVVLLRSRVAKIERRVGRISRNLLRNECRRDPCLNGGTCLDRYLGYECRCPEGWEGKKCEKDVNECAKFAGTDLGCQNGATCINTRGSYECHCAPGWHGLHCLRRSNDCNSGSAAELCGHGICVSQSNDPRGYTCICSQGWKTDGVSLACTVDVDECATSPCSRNPPVSCHNAPGTFFCGPCPSGYTGNGFQCTDVDECLVENGGCSVQPMVPCINTFGSSICGSCPPGYSGDGRTCLFVGKCQVDNGGCHAKAQCTEIGSNVQCRCLPGYTGYGIGPFGCREVSAPISEDPCEPNPCKFGGRCYKLFDKSFGCTCMPGFTGVTCDIINSCDSNPCLNGGTCEPSGDTFRCKCRMQFTGQFCEDRIEECGGYLTGEGGVVKFPPANSSSTGTVNCAWVIQVDVTRVINITFHRFELQTSFECQLEWVEIHDGRSVGGVTIGRYCGGNPPRNSSIVTTQSYAYVILAATEQAEKPKFEFSWNAIDPVCGGAVNSSVHGVITSPGYPGNYPNNRDCYWEVMAPVGKRIMFTIFELRLKSDGSCSTDFLEIHEDMTVDSPLLGKFCNTSAPEIIETPGNTAYLFFHSDSKDADKGFQIAYHPQPGHPGCGGIFTSLRGEIVPPTRNDKYLPNMDCAWVIRLPEERRIKVEFVKFSLQNSRNCRDDFLELRDGGDITSPLLGKYCGSVLPPAVSSNHRTMYIRFYADEVIERAGFQIQYKSVCDETFTSASGVIKSPGYPNTYKNEEECVFIIEQPVGKIINLEFQEFEIESTYRCIFDYVEIRDGHDSTSPLIGRYCGSNRPGRIVSTHNYLYLKMVTDNNVELAGFYGNYSAVDVSCGGIHTAPWGVITSPVEEGRYPSNSYCRWVIAVQQGRLIQLTFNKFKVEGFKDCVFDYVAVYDNSTDLKGNNLIGRYCNYDLPPVLTSSSNVLTIVFKSDSSFTDEGFQITYTTINGSSSCGGKFFTEWGVIKSPNYPNLYPNGIACSWVIHVKNGHKISLNITDFDLERPFVFEEKKCKFDYLEIRDGGYVSSPLIGRFCGSNIPRQILSQSNNLYLEFGSDNLDSGRGFQIFWDGSIKGCGGTLTGPAGSIISPNYPENYGSIVNCVYRISVSHGSKIQISFIDLELEAAAGCKKESIEIFDGIDFQSKSLGKFCTLFSVPSSIQSSGNHLTVRFKSGLRSAGKGYYLKYFTACRTNVTGYRGVIESPNFPSNFPTSLDCLWSIKAPLGNKIALKFTNFNFRASCRNTFIEVSSSFCT</sequence>
<dbReference type="InterPro" id="IPR018097">
    <property type="entry name" value="EGF_Ca-bd_CS"/>
</dbReference>
<dbReference type="SMART" id="SM00181">
    <property type="entry name" value="EGF"/>
    <property type="match status" value="8"/>
</dbReference>
<dbReference type="FunFam" id="2.10.25.10:FF:000095">
    <property type="entry name" value="Notch, isoform B"/>
    <property type="match status" value="1"/>
</dbReference>
<dbReference type="GO" id="GO:0005509">
    <property type="term" value="F:calcium ion binding"/>
    <property type="evidence" value="ECO:0007669"/>
    <property type="project" value="InterPro"/>
</dbReference>
<dbReference type="PROSITE" id="PS01187">
    <property type="entry name" value="EGF_CA"/>
    <property type="match status" value="1"/>
</dbReference>
<dbReference type="Gene3D" id="2.60.120.290">
    <property type="entry name" value="Spermadhesin, CUB domain"/>
    <property type="match status" value="8"/>
</dbReference>
<evidence type="ECO:0000256" key="33">
    <source>
        <dbReference type="PROSITE-ProRule" id="PRU00059"/>
    </source>
</evidence>
<dbReference type="SUPFAM" id="SSF49854">
    <property type="entry name" value="Spermadhesin, CUB domain"/>
    <property type="match status" value="8"/>
</dbReference>
<comment type="caution">
    <text evidence="37">The sequence shown here is derived from an EMBL/GenBank/DDBJ whole genome shotgun (WGS) entry which is preliminary data.</text>
</comment>
<evidence type="ECO:0000259" key="36">
    <source>
        <dbReference type="PROSITE" id="PS50026"/>
    </source>
</evidence>
<keyword evidence="7 34" id="KW-0245">EGF-like domain</keyword>
<feature type="domain" description="EGF-like" evidence="36">
    <location>
        <begin position="129"/>
        <end position="165"/>
    </location>
</feature>
<dbReference type="EMBL" id="JARGDH010000004">
    <property type="protein sequence ID" value="KAL0271771.1"/>
    <property type="molecule type" value="Genomic_DNA"/>
</dbReference>
<keyword evidence="23 34" id="KW-1015">Disulfide bond</keyword>
<keyword evidence="20" id="KW-1133">Transmembrane helix</keyword>
<dbReference type="GO" id="GO:0016324">
    <property type="term" value="C:apical plasma membrane"/>
    <property type="evidence" value="ECO:0007669"/>
    <property type="project" value="UniProtKB-ARBA"/>
</dbReference>
<dbReference type="InterPro" id="IPR024731">
    <property type="entry name" value="NELL2-like_EGF"/>
</dbReference>
<evidence type="ECO:0000256" key="12">
    <source>
        <dbReference type="ARBA" id="ARBA00022692"/>
    </source>
</evidence>
<evidence type="ECO:0000256" key="11">
    <source>
        <dbReference type="ARBA" id="ARBA00022685"/>
    </source>
</evidence>
<evidence type="ECO:0000256" key="15">
    <source>
        <dbReference type="ARBA" id="ARBA00022737"/>
    </source>
</evidence>
<feature type="domain" description="CUB" evidence="35">
    <location>
        <begin position="592"/>
        <end position="705"/>
    </location>
</feature>
<dbReference type="PROSITE" id="PS01180">
    <property type="entry name" value="CUB"/>
    <property type="match status" value="8"/>
</dbReference>
<dbReference type="FunFam" id="2.10.25.10:FF:000143">
    <property type="entry name" value="Protein crumbs 1"/>
    <property type="match status" value="1"/>
</dbReference>
<keyword evidence="16" id="KW-0967">Endosome</keyword>
<reference evidence="37" key="1">
    <citation type="journal article" date="2024" name="Gigascience">
        <title>Chromosome-level genome of the poultry shaft louse Menopon gallinae provides insight into the host-switching and adaptive evolution of parasitic lice.</title>
        <authorList>
            <person name="Xu Y."/>
            <person name="Ma L."/>
            <person name="Liu S."/>
            <person name="Liang Y."/>
            <person name="Liu Q."/>
            <person name="He Z."/>
            <person name="Tian L."/>
            <person name="Duan Y."/>
            <person name="Cai W."/>
            <person name="Li H."/>
            <person name="Song F."/>
        </authorList>
    </citation>
    <scope>NUCLEOTIDE SEQUENCE</scope>
    <source>
        <strain evidence="37">Cailab_2023a</strain>
    </source>
</reference>
<evidence type="ECO:0000259" key="35">
    <source>
        <dbReference type="PROSITE" id="PS01180"/>
    </source>
</evidence>
<keyword evidence="24" id="KW-1207">Sterol metabolism</keyword>
<dbReference type="InterPro" id="IPR000152">
    <property type="entry name" value="EGF-type_Asp/Asn_hydroxyl_site"/>
</dbReference>
<keyword evidence="18" id="KW-0653">Protein transport</keyword>
<evidence type="ECO:0000256" key="21">
    <source>
        <dbReference type="ARBA" id="ARBA00023098"/>
    </source>
</evidence>
<evidence type="ECO:0000256" key="17">
    <source>
        <dbReference type="ARBA" id="ARBA00022837"/>
    </source>
</evidence>
<dbReference type="GO" id="GO:0015031">
    <property type="term" value="P:protein transport"/>
    <property type="evidence" value="ECO:0007669"/>
    <property type="project" value="UniProtKB-KW"/>
</dbReference>
<gene>
    <name evidence="37" type="ORF">PYX00_008763</name>
</gene>
<dbReference type="PANTHER" id="PTHR24251:SF50">
    <property type="entry name" value="ATTRACTIN-LIKE 1A"/>
    <property type="match status" value="1"/>
</dbReference>
<keyword evidence="11" id="KW-0165">Cleavage on pair of basic residues</keyword>
<feature type="disulfide bond" evidence="33">
    <location>
        <begin position="592"/>
        <end position="619"/>
    </location>
</feature>
<evidence type="ECO:0000256" key="23">
    <source>
        <dbReference type="ARBA" id="ARBA00023157"/>
    </source>
</evidence>
<dbReference type="FunFam" id="2.10.25.10:FF:000379">
    <property type="entry name" value="Cubilin"/>
    <property type="match status" value="1"/>
</dbReference>
<evidence type="ECO:0000256" key="31">
    <source>
        <dbReference type="ARBA" id="ARBA00049611"/>
    </source>
</evidence>
<feature type="disulfide bond" evidence="34">
    <location>
        <begin position="198"/>
        <end position="207"/>
    </location>
</feature>
<dbReference type="FunFam" id="2.60.120.290:FF:000013">
    <property type="entry name" value="Membrane frizzled-related protein"/>
    <property type="match status" value="4"/>
</dbReference>
<evidence type="ECO:0000256" key="8">
    <source>
        <dbReference type="ARBA" id="ARBA00022548"/>
    </source>
</evidence>
<evidence type="ECO:0000256" key="32">
    <source>
        <dbReference type="ARBA" id="ARBA00049703"/>
    </source>
</evidence>
<dbReference type="InterPro" id="IPR000859">
    <property type="entry name" value="CUB_dom"/>
</dbReference>
<dbReference type="FunFam" id="2.10.25.10:FF:000260">
    <property type="entry name" value="Notch receptor 4"/>
    <property type="match status" value="1"/>
</dbReference>
<evidence type="ECO:0000256" key="5">
    <source>
        <dbReference type="ARBA" id="ARBA00022473"/>
    </source>
</evidence>
<keyword evidence="28" id="KW-0170">Cobalt</keyword>
<keyword evidence="12" id="KW-0812">Transmembrane</keyword>
<comment type="function">
    <text evidence="31">Endocytic receptor which plays a role in lipoprotein, vitamin and iron metabolism by facilitating their uptake. Acts together with LRP2 to mediate endocytosis of high-density lipoproteins, GC, hemoglobin, ALB, TF and SCGB1A1. Acts together with AMN to mediate endocytosis of the CBLIF-cobalamin complex. Binds to ALB, MB, Kappa and lambda-light chains, TF, hemoglobin, GC, SCGB1A1, APOA1, high density lipoprotein, and the CBLIF-cobalamin complex. Ligand binding requires calcium. Serves as important transporter in several absorptive epithelia, including intestine, renal proximal tubules and embryonic yolk sac. May play an important role in the development of the peri-implantation embryo through internalization of APOA1 and cholesterol. Binds to LGALS3 at the maternal-fetal interface.</text>
</comment>
<feature type="domain" description="CUB" evidence="35">
    <location>
        <begin position="1060"/>
        <end position="1177"/>
    </location>
</feature>
<dbReference type="Gene3D" id="2.10.25.10">
    <property type="entry name" value="Laminin"/>
    <property type="match status" value="7"/>
</dbReference>
<protein>
    <recommendedName>
        <fullName evidence="30">Cubilin</fullName>
    </recommendedName>
</protein>
<dbReference type="PROSITE" id="PS01186">
    <property type="entry name" value="EGF_2"/>
    <property type="match status" value="3"/>
</dbReference>
<evidence type="ECO:0000256" key="26">
    <source>
        <dbReference type="ARBA" id="ARBA00023221"/>
    </source>
</evidence>
<keyword evidence="19" id="KW-0914">Notch signaling pathway</keyword>
<evidence type="ECO:0000256" key="2">
    <source>
        <dbReference type="ARBA" id="ARBA00004202"/>
    </source>
</evidence>
<feature type="domain" description="EGF-like" evidence="36">
    <location>
        <begin position="432"/>
        <end position="468"/>
    </location>
</feature>
<dbReference type="PROSITE" id="PS00010">
    <property type="entry name" value="ASX_HYDROXYL"/>
    <property type="match status" value="2"/>
</dbReference>
<dbReference type="InterPro" id="IPR049883">
    <property type="entry name" value="NOTCH1_EGF-like"/>
</dbReference>
<feature type="domain" description="CUB" evidence="35">
    <location>
        <begin position="1295"/>
        <end position="1359"/>
    </location>
</feature>
<dbReference type="PANTHER" id="PTHR24251">
    <property type="entry name" value="OVOCHYMASE-RELATED"/>
    <property type="match status" value="1"/>
</dbReference>
<evidence type="ECO:0000256" key="16">
    <source>
        <dbReference type="ARBA" id="ARBA00022753"/>
    </source>
</evidence>
<keyword evidence="17" id="KW-0106">Calcium</keyword>
<dbReference type="CDD" id="cd00054">
    <property type="entry name" value="EGF_CA"/>
    <property type="match status" value="5"/>
</dbReference>
<evidence type="ECO:0000256" key="14">
    <source>
        <dbReference type="ARBA" id="ARBA00022729"/>
    </source>
</evidence>
<dbReference type="SMART" id="SM00179">
    <property type="entry name" value="EGF_CA"/>
    <property type="match status" value="7"/>
</dbReference>
<keyword evidence="13" id="KW-0479">Metal-binding</keyword>
<dbReference type="FunFam" id="2.60.120.290:FF:000005">
    <property type="entry name" value="Procollagen C-endopeptidase enhancer 1"/>
    <property type="match status" value="2"/>
</dbReference>
<keyword evidence="27" id="KW-0458">Lysosome</keyword>
<dbReference type="GO" id="GO:0031419">
    <property type="term" value="F:cobalamin binding"/>
    <property type="evidence" value="ECO:0007669"/>
    <property type="project" value="UniProtKB-KW"/>
</dbReference>
<dbReference type="FunFam" id="2.10.25.10:FF:000100">
    <property type="entry name" value="neurogenic locus notch homolog protein 3"/>
    <property type="match status" value="1"/>
</dbReference>
<name>A0AAW2HPL9_9NEOP</name>
<evidence type="ECO:0000256" key="4">
    <source>
        <dbReference type="ARBA" id="ARBA00022448"/>
    </source>
</evidence>
<keyword evidence="21" id="KW-0443">Lipid metabolism</keyword>
<evidence type="ECO:0000256" key="9">
    <source>
        <dbReference type="ARBA" id="ARBA00022553"/>
    </source>
</evidence>
<feature type="domain" description="CUB" evidence="35">
    <location>
        <begin position="940"/>
        <end position="1054"/>
    </location>
</feature>
<feature type="disulfide bond" evidence="34">
    <location>
        <begin position="421"/>
        <end position="430"/>
    </location>
</feature>
<organism evidence="37">
    <name type="scientific">Menopon gallinae</name>
    <name type="common">poultry shaft louse</name>
    <dbReference type="NCBI Taxonomy" id="328185"/>
    <lineage>
        <taxon>Eukaryota</taxon>
        <taxon>Metazoa</taxon>
        <taxon>Ecdysozoa</taxon>
        <taxon>Arthropoda</taxon>
        <taxon>Hexapoda</taxon>
        <taxon>Insecta</taxon>
        <taxon>Pterygota</taxon>
        <taxon>Neoptera</taxon>
        <taxon>Paraneoptera</taxon>
        <taxon>Psocodea</taxon>
        <taxon>Troctomorpha</taxon>
        <taxon>Phthiraptera</taxon>
        <taxon>Amblycera</taxon>
        <taxon>Menoponidae</taxon>
        <taxon>Menopon</taxon>
    </lineage>
</organism>
<dbReference type="InterPro" id="IPR001881">
    <property type="entry name" value="EGF-like_Ca-bd_dom"/>
</dbReference>